<dbReference type="EMBL" id="DYWT01000138">
    <property type="protein sequence ID" value="HJF31782.1"/>
    <property type="molecule type" value="Genomic_DNA"/>
</dbReference>
<gene>
    <name evidence="3" type="primary">gltS</name>
    <name evidence="3" type="ORF">K8V56_08380</name>
</gene>
<organism evidence="3 4">
    <name type="scientific">Sporosarcina psychrophila</name>
    <name type="common">Bacillus psychrophilus</name>
    <dbReference type="NCBI Taxonomy" id="1476"/>
    <lineage>
        <taxon>Bacteria</taxon>
        <taxon>Bacillati</taxon>
        <taxon>Bacillota</taxon>
        <taxon>Bacilli</taxon>
        <taxon>Bacillales</taxon>
        <taxon>Caryophanaceae</taxon>
        <taxon>Sporosarcina</taxon>
    </lineage>
</organism>
<comment type="similarity">
    <text evidence="1">Belongs to the glutamate:Na(+) symporter (ESS) (TC 2.A.27) family.</text>
</comment>
<feature type="transmembrane region" description="Helical" evidence="1">
    <location>
        <begin position="368"/>
        <end position="395"/>
    </location>
</feature>
<feature type="transmembrane region" description="Helical" evidence="1">
    <location>
        <begin position="214"/>
        <end position="232"/>
    </location>
</feature>
<comment type="subcellular location">
    <subcellularLocation>
        <location evidence="1">Cell membrane</location>
        <topology evidence="1">Multi-pass membrane protein</topology>
    </subcellularLocation>
</comment>
<evidence type="ECO:0000256" key="1">
    <source>
        <dbReference type="HAMAP-Rule" id="MF_02062"/>
    </source>
</evidence>
<keyword evidence="1" id="KW-0769">Symport</keyword>
<keyword evidence="1" id="KW-0739">Sodium transport</keyword>
<dbReference type="PANTHER" id="PTHR36178:SF1">
    <property type="entry name" value="SODIUM_GLUTAMATE SYMPORTER"/>
    <property type="match status" value="1"/>
</dbReference>
<feature type="transmembrane region" description="Helical" evidence="1">
    <location>
        <begin position="272"/>
        <end position="295"/>
    </location>
</feature>
<keyword evidence="1" id="KW-0813">Transport</keyword>
<keyword evidence="1" id="KW-0472">Membrane</keyword>
<name>A0A921KD04_SPOPS</name>
<protein>
    <recommendedName>
        <fullName evidence="1 2">Sodium/glutamate symporter</fullName>
    </recommendedName>
</protein>
<dbReference type="GO" id="GO:0015813">
    <property type="term" value="P:L-glutamate transmembrane transport"/>
    <property type="evidence" value="ECO:0007669"/>
    <property type="project" value="UniProtKB-UniRule"/>
</dbReference>
<comment type="function">
    <text evidence="1">Catalyzes the sodium-dependent transport of glutamate.</text>
</comment>
<accession>A0A921KD04</accession>
<evidence type="ECO:0000313" key="3">
    <source>
        <dbReference type="EMBL" id="HJF31782.1"/>
    </source>
</evidence>
<dbReference type="GO" id="GO:0005886">
    <property type="term" value="C:plasma membrane"/>
    <property type="evidence" value="ECO:0007669"/>
    <property type="project" value="UniProtKB-SubCell"/>
</dbReference>
<reference evidence="3" key="1">
    <citation type="journal article" date="2021" name="PeerJ">
        <title>Extensive microbial diversity within the chicken gut microbiome revealed by metagenomics and culture.</title>
        <authorList>
            <person name="Gilroy R."/>
            <person name="Ravi A."/>
            <person name="Getino M."/>
            <person name="Pursley I."/>
            <person name="Horton D.L."/>
            <person name="Alikhan N.F."/>
            <person name="Baker D."/>
            <person name="Gharbi K."/>
            <person name="Hall N."/>
            <person name="Watson M."/>
            <person name="Adriaenssens E.M."/>
            <person name="Foster-Nyarko E."/>
            <person name="Jarju S."/>
            <person name="Secka A."/>
            <person name="Antonio M."/>
            <person name="Oren A."/>
            <person name="Chaudhuri R.R."/>
            <person name="La Ragione R."/>
            <person name="Hildebrand F."/>
            <person name="Pallen M.J."/>
        </authorList>
    </citation>
    <scope>NUCLEOTIDE SEQUENCE</scope>
    <source>
        <strain evidence="3">CHK171-7178</strain>
    </source>
</reference>
<feature type="transmembrane region" description="Helical" evidence="1">
    <location>
        <begin position="97"/>
        <end position="120"/>
    </location>
</feature>
<keyword evidence="1" id="KW-0915">Sodium</keyword>
<dbReference type="HAMAP" id="MF_02062">
    <property type="entry name" value="GltS"/>
    <property type="match status" value="1"/>
</dbReference>
<proteinExistence type="inferred from homology"/>
<keyword evidence="1" id="KW-0029">Amino-acid transport</keyword>
<keyword evidence="1" id="KW-1003">Cell membrane</keyword>
<feature type="transmembrane region" description="Helical" evidence="1">
    <location>
        <begin position="157"/>
        <end position="180"/>
    </location>
</feature>
<evidence type="ECO:0000256" key="2">
    <source>
        <dbReference type="NCBIfam" id="TIGR00210"/>
    </source>
</evidence>
<feature type="transmembrane region" description="Helical" evidence="1">
    <location>
        <begin position="6"/>
        <end position="25"/>
    </location>
</feature>
<dbReference type="PANTHER" id="PTHR36178">
    <property type="entry name" value="SLR0625 PROTEIN"/>
    <property type="match status" value="1"/>
</dbReference>
<sequence length="396" mass="42128">MTLVLNQVTTIFLSIALLTLGMVLVKKVGFLRKFCIPAPVVGGLLFAVFATIFKSLGWLEITLDTSLQSLFMLTFFTTIGLGASFKLIKLGGKLLVIYWLACGFLALAQNTIGVSMAYLFDLHPLIGMMAGAVSMEGGHGAATAFGQTLEDMGINSALSIGVAAATFGLVAGGLVGGPTVKYLITKHNLKPSETDDDLGLPIEEKEKPIQTDSFFTQILLITLCMALGTYLGDLFSAATGFVLPGYVGAMFVAVLVRNIVDKINPKAVDMKSISLIGDVTLGIFLSMALMSIKLWEVANLALPLLVIVFIQVVFIVLFGIFVLFRLLGKDYDAAIMVAGFTGHGLGATPNAMANMAAVTERYGPSTKAYLVVPIVGAFLIDVFAMPIIITTINLFN</sequence>
<reference evidence="3" key="2">
    <citation type="submission" date="2021-09" db="EMBL/GenBank/DDBJ databases">
        <authorList>
            <person name="Gilroy R."/>
        </authorList>
    </citation>
    <scope>NUCLEOTIDE SEQUENCE</scope>
    <source>
        <strain evidence="3">CHK171-7178</strain>
    </source>
</reference>
<dbReference type="Pfam" id="PF03616">
    <property type="entry name" value="Glt_symporter"/>
    <property type="match status" value="1"/>
</dbReference>
<dbReference type="NCBIfam" id="TIGR00210">
    <property type="entry name" value="gltS"/>
    <property type="match status" value="1"/>
</dbReference>
<dbReference type="Proteomes" id="UP000698173">
    <property type="component" value="Unassembled WGS sequence"/>
</dbReference>
<comment type="caution">
    <text evidence="3">The sequence shown here is derived from an EMBL/GenBank/DDBJ whole genome shotgun (WGS) entry which is preliminary data.</text>
</comment>
<keyword evidence="1" id="KW-1133">Transmembrane helix</keyword>
<feature type="transmembrane region" description="Helical" evidence="1">
    <location>
        <begin position="34"/>
        <end position="53"/>
    </location>
</feature>
<evidence type="ECO:0000313" key="4">
    <source>
        <dbReference type="Proteomes" id="UP000698173"/>
    </source>
</evidence>
<feature type="transmembrane region" description="Helical" evidence="1">
    <location>
        <begin position="65"/>
        <end position="85"/>
    </location>
</feature>
<feature type="transmembrane region" description="Helical" evidence="1">
    <location>
        <begin position="301"/>
        <end position="324"/>
    </location>
</feature>
<keyword evidence="1" id="KW-0812">Transmembrane</keyword>
<feature type="transmembrane region" description="Helical" evidence="1">
    <location>
        <begin position="238"/>
        <end position="260"/>
    </location>
</feature>
<dbReference type="GO" id="GO:0015501">
    <property type="term" value="F:glutamate:sodium symporter activity"/>
    <property type="evidence" value="ECO:0007669"/>
    <property type="project" value="UniProtKB-UniRule"/>
</dbReference>
<keyword evidence="1" id="KW-0406">Ion transport</keyword>
<dbReference type="AlphaFoldDB" id="A0A921KD04"/>
<dbReference type="InterPro" id="IPR004445">
    <property type="entry name" value="GltS"/>
</dbReference>